<dbReference type="SUPFAM" id="SSF47240">
    <property type="entry name" value="Ferritin-like"/>
    <property type="match status" value="1"/>
</dbReference>
<dbReference type="InterPro" id="IPR033908">
    <property type="entry name" value="R2LOX"/>
</dbReference>
<keyword evidence="13" id="KW-1185">Reference proteome</keyword>
<dbReference type="InterPro" id="IPR012348">
    <property type="entry name" value="RNR-like"/>
</dbReference>
<dbReference type="GO" id="GO:0016491">
    <property type="term" value="F:oxidoreductase activity"/>
    <property type="evidence" value="ECO:0007669"/>
    <property type="project" value="UniProtKB-KW"/>
</dbReference>
<keyword evidence="5" id="KW-0479">Metal-binding</keyword>
<dbReference type="EMBL" id="AP012337">
    <property type="protein sequence ID" value="BAM02009.1"/>
    <property type="molecule type" value="Genomic_DNA"/>
</dbReference>
<keyword evidence="6" id="KW-0560">Oxidoreductase</keyword>
<name>I0I9S1_CALAS</name>
<dbReference type="InterPro" id="IPR000358">
    <property type="entry name" value="RNR_small_fam"/>
</dbReference>
<evidence type="ECO:0000313" key="13">
    <source>
        <dbReference type="Proteomes" id="UP000007880"/>
    </source>
</evidence>
<evidence type="ECO:0000256" key="6">
    <source>
        <dbReference type="ARBA" id="ARBA00023002"/>
    </source>
</evidence>
<evidence type="ECO:0000256" key="4">
    <source>
        <dbReference type="ARBA" id="ARBA00013559"/>
    </source>
</evidence>
<dbReference type="GO" id="GO:0009263">
    <property type="term" value="P:deoxyribonucleotide biosynthetic process"/>
    <property type="evidence" value="ECO:0007669"/>
    <property type="project" value="InterPro"/>
</dbReference>
<keyword evidence="8" id="KW-0464">Manganese</keyword>
<reference evidence="12 13" key="1">
    <citation type="submission" date="2012-02" db="EMBL/GenBank/DDBJ databases">
        <title>Complete genome sequence of Caldilinea aerophila DSM 14535 (= NBRC 102666).</title>
        <authorList>
            <person name="Oguchi A."/>
            <person name="Hosoyama A."/>
            <person name="Sekine M."/>
            <person name="Fukai R."/>
            <person name="Kato Y."/>
            <person name="Nakamura S."/>
            <person name="Hanada S."/>
            <person name="Yamazaki S."/>
            <person name="Fujita N."/>
        </authorList>
    </citation>
    <scope>NUCLEOTIDE SEQUENCE [LARGE SCALE GENOMIC DNA]</scope>
    <source>
        <strain evidence="13">DSM 14535 / JCM 11387 / NBRC 104270 / STL-6-O1</strain>
    </source>
</reference>
<dbReference type="HOGENOM" id="CLU_072736_0_0_0"/>
<dbReference type="KEGG" id="cap:CLDAP_39690"/>
<evidence type="ECO:0000313" key="12">
    <source>
        <dbReference type="EMBL" id="BAM02009.1"/>
    </source>
</evidence>
<dbReference type="GO" id="GO:0046872">
    <property type="term" value="F:metal ion binding"/>
    <property type="evidence" value="ECO:0007669"/>
    <property type="project" value="UniProtKB-KW"/>
</dbReference>
<comment type="cofactor">
    <cofactor evidence="2">
        <name>Fe cation</name>
        <dbReference type="ChEBI" id="CHEBI:24875"/>
    </cofactor>
</comment>
<feature type="coiled-coil region" evidence="11">
    <location>
        <begin position="246"/>
        <end position="273"/>
    </location>
</feature>
<keyword evidence="11" id="KW-0175">Coiled coil</keyword>
<dbReference type="Pfam" id="PF00268">
    <property type="entry name" value="Ribonuc_red_sm"/>
    <property type="match status" value="1"/>
</dbReference>
<evidence type="ECO:0000256" key="3">
    <source>
        <dbReference type="ARBA" id="ARBA00007873"/>
    </source>
</evidence>
<gene>
    <name evidence="12" type="ordered locus">CLDAP_39690</name>
</gene>
<dbReference type="Proteomes" id="UP000007880">
    <property type="component" value="Chromosome"/>
</dbReference>
<keyword evidence="7" id="KW-0408">Iron</keyword>
<evidence type="ECO:0000256" key="2">
    <source>
        <dbReference type="ARBA" id="ARBA00001962"/>
    </source>
</evidence>
<evidence type="ECO:0000256" key="5">
    <source>
        <dbReference type="ARBA" id="ARBA00022723"/>
    </source>
</evidence>
<dbReference type="PATRIC" id="fig|926550.5.peg.4270"/>
<comment type="similarity">
    <text evidence="3">Belongs to the ribonucleoside diphosphate reductase small chain family. R2-like ligand binding oxidase subfamily.</text>
</comment>
<accession>I0I9S1</accession>
<dbReference type="STRING" id="926550.CLDAP_39690"/>
<dbReference type="AlphaFoldDB" id="I0I9S1"/>
<dbReference type="NCBIfam" id="NF006202">
    <property type="entry name" value="PRK08326.1-5"/>
    <property type="match status" value="1"/>
</dbReference>
<proteinExistence type="inferred from homology"/>
<evidence type="ECO:0000256" key="1">
    <source>
        <dbReference type="ARBA" id="ARBA00001936"/>
    </source>
</evidence>
<dbReference type="InterPro" id="IPR009078">
    <property type="entry name" value="Ferritin-like_SF"/>
</dbReference>
<dbReference type="NCBIfam" id="NF006200">
    <property type="entry name" value="PRK08326.1-3"/>
    <property type="match status" value="1"/>
</dbReference>
<protein>
    <recommendedName>
        <fullName evidence="4">R2-like ligand binding oxidase</fullName>
    </recommendedName>
    <alternativeName>
        <fullName evidence="10">Ribonucleotide reductase R2 subunit homolog</fullName>
    </alternativeName>
    <alternativeName>
        <fullName evidence="9">Ribonucleotide reductase small subunit homolog</fullName>
    </alternativeName>
</protein>
<dbReference type="CDD" id="cd07911">
    <property type="entry name" value="RNRR2_Rv0233_like"/>
    <property type="match status" value="1"/>
</dbReference>
<evidence type="ECO:0000256" key="11">
    <source>
        <dbReference type="SAM" id="Coils"/>
    </source>
</evidence>
<evidence type="ECO:0000256" key="9">
    <source>
        <dbReference type="ARBA" id="ARBA00031672"/>
    </source>
</evidence>
<evidence type="ECO:0000256" key="10">
    <source>
        <dbReference type="ARBA" id="ARBA00032636"/>
    </source>
</evidence>
<organism evidence="12 13">
    <name type="scientific">Caldilinea aerophila (strain DSM 14535 / JCM 11387 / NBRC 104270 / STL-6-O1)</name>
    <dbReference type="NCBI Taxonomy" id="926550"/>
    <lineage>
        <taxon>Bacteria</taxon>
        <taxon>Bacillati</taxon>
        <taxon>Chloroflexota</taxon>
        <taxon>Caldilineae</taxon>
        <taxon>Caldilineales</taxon>
        <taxon>Caldilineaceae</taxon>
        <taxon>Caldilinea</taxon>
    </lineage>
</organism>
<evidence type="ECO:0000256" key="7">
    <source>
        <dbReference type="ARBA" id="ARBA00023004"/>
    </source>
</evidence>
<evidence type="ECO:0000256" key="8">
    <source>
        <dbReference type="ARBA" id="ARBA00023211"/>
    </source>
</evidence>
<dbReference type="eggNOG" id="COG0208">
    <property type="taxonomic scope" value="Bacteria"/>
</dbReference>
<sequence length="280" mass="32129">MRLFEKAKRFGIWNPSDIDFSQDIADWRRLSPLEQKVLLHLTSLFQAGEEAVTADILPLLLTVANEGRLEEEMYLTTFLFEEAKHTDFFRRFLDEVVGVQIDLSHFHTPSYRAIVYEALPTAMRRLLVDPSPAAQVRASVTYNMIVEGVLAETGYHAYLMALERNDLMPGTCRGVRLLKQDESRHIAYGIYLISRLLAEDDRLWEIAEKTMNELLEPALGVVADIFGSYETMPFGLDESEFAHYALAQFQKRLERLEHARNVSLEEIDRVTDRIIDGDSA</sequence>
<comment type="cofactor">
    <cofactor evidence="1">
        <name>Mn(2+)</name>
        <dbReference type="ChEBI" id="CHEBI:29035"/>
    </cofactor>
</comment>
<dbReference type="Gene3D" id="1.10.620.20">
    <property type="entry name" value="Ribonucleotide Reductase, subunit A"/>
    <property type="match status" value="1"/>
</dbReference>